<dbReference type="STRING" id="1107311.Q767_15570"/>
<organism evidence="1 2">
    <name type="scientific">Flavobacterium enshiense DK69</name>
    <dbReference type="NCBI Taxonomy" id="1107311"/>
    <lineage>
        <taxon>Bacteria</taxon>
        <taxon>Pseudomonadati</taxon>
        <taxon>Bacteroidota</taxon>
        <taxon>Flavobacteriia</taxon>
        <taxon>Flavobacteriales</taxon>
        <taxon>Flavobacteriaceae</taxon>
        <taxon>Flavobacterium</taxon>
    </lineage>
</organism>
<dbReference type="PATRIC" id="fig|1107311.3.peg.2980"/>
<keyword evidence="2" id="KW-1185">Reference proteome</keyword>
<sequence length="129" mass="14676">MELERSVFNKAKHEFEYVNKNVLIAIDGIPLFGSDGEMPKYVLSNAILKIGNKTYKLQIDNMYNPWFGNNANGKFFKIENNGNQSVLKGVFSDGAGTYGAEWLIFGNSSIRTILTNDEDILFKYFEMNQ</sequence>
<evidence type="ECO:0000313" key="2">
    <source>
        <dbReference type="Proteomes" id="UP000030149"/>
    </source>
</evidence>
<reference evidence="1 2" key="2">
    <citation type="journal article" date="2015" name="Stand. Genomic Sci.">
        <title>High quality draft genomic sequence of Flavobacterium enshiense DK69(T) and comparison among Flavobacterium genomes.</title>
        <authorList>
            <person name="Zeng Z."/>
            <person name="Chen C."/>
            <person name="Du H."/>
            <person name="Wang G."/>
            <person name="Li M."/>
        </authorList>
    </citation>
    <scope>NUCLEOTIDE SEQUENCE [LARGE SCALE GENOMIC DNA]</scope>
    <source>
        <strain evidence="1 2">DK69</strain>
    </source>
</reference>
<dbReference type="AlphaFoldDB" id="V6S0F4"/>
<proteinExistence type="predicted"/>
<dbReference type="Proteomes" id="UP000030149">
    <property type="component" value="Unassembled WGS sequence"/>
</dbReference>
<dbReference type="EMBL" id="JRLZ01000025">
    <property type="protein sequence ID" value="KGO92613.1"/>
    <property type="molecule type" value="Genomic_DNA"/>
</dbReference>
<accession>V6S0F4</accession>
<evidence type="ECO:0000313" key="1">
    <source>
        <dbReference type="EMBL" id="KGO92613.1"/>
    </source>
</evidence>
<gene>
    <name evidence="1" type="ORF">Q767_15570</name>
</gene>
<comment type="caution">
    <text evidence="1">The sequence shown here is derived from an EMBL/GenBank/DDBJ whole genome shotgun (WGS) entry which is preliminary data.</text>
</comment>
<protein>
    <submittedName>
        <fullName evidence="1">Uncharacterized protein</fullName>
    </submittedName>
</protein>
<reference evidence="2" key="1">
    <citation type="submission" date="2013-09" db="EMBL/GenBank/DDBJ databases">
        <authorList>
            <person name="Zeng Z."/>
            <person name="Chen C."/>
        </authorList>
    </citation>
    <scope>NUCLEOTIDE SEQUENCE [LARGE SCALE GENOMIC DNA]</scope>
    <source>
        <strain evidence="2">DK69</strain>
    </source>
</reference>
<dbReference type="eggNOG" id="ENOG5030ZAE">
    <property type="taxonomic scope" value="Bacteria"/>
</dbReference>
<name>V6S0F4_9FLAO</name>